<dbReference type="AlphaFoldDB" id="A0A6J6LIZ8"/>
<evidence type="ECO:0000256" key="7">
    <source>
        <dbReference type="ARBA" id="ARBA00029440"/>
    </source>
</evidence>
<sequence length="381" mass="39767">MMKNYGQPPLMLTRGAGSRVWDDSGNEYVDLIAGIAVNALGHAHPMFVSAITNQLSTLGHTSNLYATEPGLALAERLLELSDAPSGSRVFFCNSGAEANEAAFKLSRLTGRTHVVVASGGFHGRTMGSLALTAQPAKQDPFRPLPGDVTVVPYGDSAALLAAVTKETAAVFLEPIQGEGGVVVPPVDYLANARTICDEQGALLVLDEVQTGIGRTGHWFAYQGVGVMPDVVTLAKGLGGGLPIGALIAFGEAANLFTPGSHGSTFGGNPVSARAALTVIDVIEQEKLLKNAQAMGERLAKELPAVSAGHVAHVRGEGLLRAAVLKNVLSSDLEPLLRKHGLLTNAVAPDAIRMAPPLNITDADIDDVILRWRSAVAELETL</sequence>
<dbReference type="NCBIfam" id="TIGR00707">
    <property type="entry name" value="argD"/>
    <property type="match status" value="1"/>
</dbReference>
<comment type="pathway">
    <text evidence="7">Amino-acid biosynthesis.</text>
</comment>
<accession>A0A6J6LIZ8</accession>
<evidence type="ECO:0000256" key="5">
    <source>
        <dbReference type="ARBA" id="ARBA00022679"/>
    </source>
</evidence>
<dbReference type="InterPro" id="IPR004636">
    <property type="entry name" value="AcOrn/SuccOrn_fam"/>
</dbReference>
<evidence type="ECO:0000313" key="8">
    <source>
        <dbReference type="EMBL" id="CAB4660325.1"/>
    </source>
</evidence>
<dbReference type="Gene3D" id="3.40.640.10">
    <property type="entry name" value="Type I PLP-dependent aspartate aminotransferase-like (Major domain)"/>
    <property type="match status" value="1"/>
</dbReference>
<gene>
    <name evidence="8" type="ORF">UFOPK2282_00498</name>
</gene>
<organism evidence="8">
    <name type="scientific">freshwater metagenome</name>
    <dbReference type="NCBI Taxonomy" id="449393"/>
    <lineage>
        <taxon>unclassified sequences</taxon>
        <taxon>metagenomes</taxon>
        <taxon>ecological metagenomes</taxon>
    </lineage>
</organism>
<dbReference type="GO" id="GO:0030170">
    <property type="term" value="F:pyridoxal phosphate binding"/>
    <property type="evidence" value="ECO:0007669"/>
    <property type="project" value="InterPro"/>
</dbReference>
<comment type="cofactor">
    <cofactor evidence="1">
        <name>pyridoxal 5'-phosphate</name>
        <dbReference type="ChEBI" id="CHEBI:597326"/>
    </cofactor>
</comment>
<dbReference type="EMBL" id="CAEZWR010000042">
    <property type="protein sequence ID" value="CAB4660325.1"/>
    <property type="molecule type" value="Genomic_DNA"/>
</dbReference>
<keyword evidence="4" id="KW-0028">Amino-acid biosynthesis</keyword>
<dbReference type="InterPro" id="IPR015424">
    <property type="entry name" value="PyrdxlP-dep_Trfase"/>
</dbReference>
<dbReference type="Pfam" id="PF00202">
    <property type="entry name" value="Aminotran_3"/>
    <property type="match status" value="1"/>
</dbReference>
<reference evidence="8" key="1">
    <citation type="submission" date="2020-05" db="EMBL/GenBank/DDBJ databases">
        <authorList>
            <person name="Chiriac C."/>
            <person name="Salcher M."/>
            <person name="Ghai R."/>
            <person name="Kavagutti S V."/>
        </authorList>
    </citation>
    <scope>NUCLEOTIDE SEQUENCE</scope>
</reference>
<keyword evidence="5" id="KW-0808">Transferase</keyword>
<dbReference type="InterPro" id="IPR015422">
    <property type="entry name" value="PyrdxlP-dep_Trfase_small"/>
</dbReference>
<dbReference type="SUPFAM" id="SSF53383">
    <property type="entry name" value="PLP-dependent transferases"/>
    <property type="match status" value="1"/>
</dbReference>
<dbReference type="HAMAP" id="MF_01107">
    <property type="entry name" value="ArgD_aminotrans_3"/>
    <property type="match status" value="1"/>
</dbReference>
<protein>
    <submittedName>
        <fullName evidence="8">Unannotated protein</fullName>
    </submittedName>
</protein>
<evidence type="ECO:0000256" key="3">
    <source>
        <dbReference type="ARBA" id="ARBA00022576"/>
    </source>
</evidence>
<evidence type="ECO:0000256" key="6">
    <source>
        <dbReference type="ARBA" id="ARBA00022898"/>
    </source>
</evidence>
<dbReference type="PANTHER" id="PTHR11986:SF79">
    <property type="entry name" value="ACETYLORNITHINE AMINOTRANSFERASE, MITOCHONDRIAL"/>
    <property type="match status" value="1"/>
</dbReference>
<dbReference type="GO" id="GO:0005739">
    <property type="term" value="C:mitochondrion"/>
    <property type="evidence" value="ECO:0007669"/>
    <property type="project" value="UniProtKB-SubCell"/>
</dbReference>
<keyword evidence="3" id="KW-0032">Aminotransferase</keyword>
<evidence type="ECO:0000256" key="2">
    <source>
        <dbReference type="ARBA" id="ARBA00004173"/>
    </source>
</evidence>
<dbReference type="GO" id="GO:0008483">
    <property type="term" value="F:transaminase activity"/>
    <property type="evidence" value="ECO:0007669"/>
    <property type="project" value="UniProtKB-KW"/>
</dbReference>
<evidence type="ECO:0000256" key="4">
    <source>
        <dbReference type="ARBA" id="ARBA00022605"/>
    </source>
</evidence>
<dbReference type="PROSITE" id="PS00600">
    <property type="entry name" value="AA_TRANSFER_CLASS_3"/>
    <property type="match status" value="1"/>
</dbReference>
<dbReference type="InterPro" id="IPR015421">
    <property type="entry name" value="PyrdxlP-dep_Trfase_major"/>
</dbReference>
<dbReference type="NCBIfam" id="NF002874">
    <property type="entry name" value="PRK03244.1"/>
    <property type="match status" value="1"/>
</dbReference>
<dbReference type="Gene3D" id="3.90.1150.10">
    <property type="entry name" value="Aspartate Aminotransferase, domain 1"/>
    <property type="match status" value="1"/>
</dbReference>
<proteinExistence type="inferred from homology"/>
<dbReference type="InterPro" id="IPR050103">
    <property type="entry name" value="Class-III_PLP-dep_AT"/>
</dbReference>
<dbReference type="CDD" id="cd00610">
    <property type="entry name" value="OAT_like"/>
    <property type="match status" value="1"/>
</dbReference>
<dbReference type="FunFam" id="3.40.640.10:FF:000004">
    <property type="entry name" value="Acetylornithine aminotransferase"/>
    <property type="match status" value="1"/>
</dbReference>
<evidence type="ECO:0000256" key="1">
    <source>
        <dbReference type="ARBA" id="ARBA00001933"/>
    </source>
</evidence>
<comment type="subcellular location">
    <subcellularLocation>
        <location evidence="2">Mitochondrion</location>
    </subcellularLocation>
</comment>
<dbReference type="InterPro" id="IPR049704">
    <property type="entry name" value="Aminotrans_3_PPA_site"/>
</dbReference>
<dbReference type="PANTHER" id="PTHR11986">
    <property type="entry name" value="AMINOTRANSFERASE CLASS III"/>
    <property type="match status" value="1"/>
</dbReference>
<dbReference type="InterPro" id="IPR005814">
    <property type="entry name" value="Aminotrans_3"/>
</dbReference>
<dbReference type="GO" id="GO:0042802">
    <property type="term" value="F:identical protein binding"/>
    <property type="evidence" value="ECO:0007669"/>
    <property type="project" value="TreeGrafter"/>
</dbReference>
<dbReference type="PIRSF" id="PIRSF000521">
    <property type="entry name" value="Transaminase_4ab_Lys_Orn"/>
    <property type="match status" value="1"/>
</dbReference>
<keyword evidence="6" id="KW-0663">Pyridoxal phosphate</keyword>
<dbReference type="GO" id="GO:0006526">
    <property type="term" value="P:L-arginine biosynthetic process"/>
    <property type="evidence" value="ECO:0007669"/>
    <property type="project" value="UniProtKB-ARBA"/>
</dbReference>
<name>A0A6J6LIZ8_9ZZZZ</name>